<dbReference type="InterPro" id="IPR000276">
    <property type="entry name" value="GPCR_Rhodpsn"/>
</dbReference>
<dbReference type="PROSITE" id="PS50262">
    <property type="entry name" value="G_PROTEIN_RECEP_F1_2"/>
    <property type="match status" value="1"/>
</dbReference>
<evidence type="ECO:0000256" key="2">
    <source>
        <dbReference type="ARBA" id="ARBA00022692"/>
    </source>
</evidence>
<protein>
    <recommendedName>
        <fullName evidence="6">G-protein coupled receptors family 1 profile domain-containing protein</fullName>
    </recommendedName>
</protein>
<dbReference type="CDD" id="cd14978">
    <property type="entry name" value="7tmA_FMRFamide_R-like"/>
    <property type="match status" value="1"/>
</dbReference>
<dbReference type="InterPro" id="IPR052954">
    <property type="entry name" value="GPCR-Ligand_Int"/>
</dbReference>
<proteinExistence type="predicted"/>
<comment type="subcellular location">
    <subcellularLocation>
        <location evidence="1">Membrane</location>
    </subcellularLocation>
</comment>
<keyword evidence="4 5" id="KW-0472">Membrane</keyword>
<dbReference type="AlphaFoldDB" id="A0ABD0LHR2"/>
<feature type="transmembrane region" description="Helical" evidence="5">
    <location>
        <begin position="81"/>
        <end position="101"/>
    </location>
</feature>
<dbReference type="InterPro" id="IPR017452">
    <property type="entry name" value="GPCR_Rhodpsn_7TM"/>
</dbReference>
<evidence type="ECO:0000259" key="6">
    <source>
        <dbReference type="PROSITE" id="PS50262"/>
    </source>
</evidence>
<evidence type="ECO:0000256" key="1">
    <source>
        <dbReference type="ARBA" id="ARBA00004370"/>
    </source>
</evidence>
<feature type="transmembrane region" description="Helical" evidence="5">
    <location>
        <begin position="193"/>
        <end position="213"/>
    </location>
</feature>
<name>A0ABD0LHR2_9CAEN</name>
<keyword evidence="3 5" id="KW-1133">Transmembrane helix</keyword>
<dbReference type="PANTHER" id="PTHR46641:SF2">
    <property type="entry name" value="FMRFAMIDE RECEPTOR"/>
    <property type="match status" value="1"/>
</dbReference>
<dbReference type="SUPFAM" id="SSF81321">
    <property type="entry name" value="Family A G protein-coupled receptor-like"/>
    <property type="match status" value="1"/>
</dbReference>
<dbReference type="EMBL" id="JACVVK020000047">
    <property type="protein sequence ID" value="KAK7499025.1"/>
    <property type="molecule type" value="Genomic_DNA"/>
</dbReference>
<comment type="caution">
    <text evidence="7">The sequence shown here is derived from an EMBL/GenBank/DDBJ whole genome shotgun (WGS) entry which is preliminary data.</text>
</comment>
<feature type="transmembrane region" description="Helical" evidence="5">
    <location>
        <begin position="113"/>
        <end position="131"/>
    </location>
</feature>
<evidence type="ECO:0000256" key="4">
    <source>
        <dbReference type="ARBA" id="ARBA00023136"/>
    </source>
</evidence>
<evidence type="ECO:0000256" key="5">
    <source>
        <dbReference type="SAM" id="Phobius"/>
    </source>
</evidence>
<dbReference type="Proteomes" id="UP001519460">
    <property type="component" value="Unassembled WGS sequence"/>
</dbReference>
<dbReference type="Gene3D" id="1.20.1070.10">
    <property type="entry name" value="Rhodopsin 7-helix transmembrane proteins"/>
    <property type="match status" value="1"/>
</dbReference>
<dbReference type="PANTHER" id="PTHR46641">
    <property type="entry name" value="FMRFAMIDE RECEPTOR-RELATED"/>
    <property type="match status" value="1"/>
</dbReference>
<dbReference type="Pfam" id="PF00001">
    <property type="entry name" value="7tm_1"/>
    <property type="match status" value="1"/>
</dbReference>
<feature type="transmembrane region" description="Helical" evidence="5">
    <location>
        <begin position="349"/>
        <end position="368"/>
    </location>
</feature>
<feature type="transmembrane region" description="Helical" evidence="5">
    <location>
        <begin position="246"/>
        <end position="271"/>
    </location>
</feature>
<feature type="transmembrane region" description="Helical" evidence="5">
    <location>
        <begin position="298"/>
        <end position="318"/>
    </location>
</feature>
<organism evidence="7 8">
    <name type="scientific">Batillaria attramentaria</name>
    <dbReference type="NCBI Taxonomy" id="370345"/>
    <lineage>
        <taxon>Eukaryota</taxon>
        <taxon>Metazoa</taxon>
        <taxon>Spiralia</taxon>
        <taxon>Lophotrochozoa</taxon>
        <taxon>Mollusca</taxon>
        <taxon>Gastropoda</taxon>
        <taxon>Caenogastropoda</taxon>
        <taxon>Sorbeoconcha</taxon>
        <taxon>Cerithioidea</taxon>
        <taxon>Batillariidae</taxon>
        <taxon>Batillaria</taxon>
    </lineage>
</organism>
<evidence type="ECO:0000313" key="8">
    <source>
        <dbReference type="Proteomes" id="UP001519460"/>
    </source>
</evidence>
<reference evidence="7 8" key="1">
    <citation type="journal article" date="2023" name="Sci. Data">
        <title>Genome assembly of the Korean intertidal mud-creeper Batillaria attramentaria.</title>
        <authorList>
            <person name="Patra A.K."/>
            <person name="Ho P.T."/>
            <person name="Jun S."/>
            <person name="Lee S.J."/>
            <person name="Kim Y."/>
            <person name="Won Y.J."/>
        </authorList>
    </citation>
    <scope>NUCLEOTIDE SEQUENCE [LARGE SCALE GENOMIC DNA]</scope>
    <source>
        <strain evidence="7">Wonlab-2016</strain>
    </source>
</reference>
<evidence type="ECO:0000313" key="7">
    <source>
        <dbReference type="EMBL" id="KAK7499025.1"/>
    </source>
</evidence>
<dbReference type="GO" id="GO:0016020">
    <property type="term" value="C:membrane"/>
    <property type="evidence" value="ECO:0007669"/>
    <property type="project" value="UniProtKB-SubCell"/>
</dbReference>
<feature type="domain" description="G-protein coupled receptors family 1 profile" evidence="6">
    <location>
        <begin position="93"/>
        <end position="365"/>
    </location>
</feature>
<keyword evidence="8" id="KW-1185">Reference proteome</keyword>
<evidence type="ECO:0000256" key="3">
    <source>
        <dbReference type="ARBA" id="ARBA00022989"/>
    </source>
</evidence>
<sequence>MNTTDVPFTLALVSYDDHNLNHADDIQTSTQTLINAVVTAVADSLFYDSDNISSINASVNDTGRTANSTSLGPPYLPVEQYVVPAVCAMGIILNILNLLVLTERCLKESPYTYLTAMAILCLASLTMSFISHSSMHKCPHSYLWLTYTFKVYFPCVNICSNSTMWLTAMLTIERFLFVRHPLWARAKCDRRSAKMKICVIIILMMLLNIPRFLLYDVVPDETKGPGHYKYALTAFRQSDTFVAISWFYSAVIQIMPMSILCATNFYLVYAVHKARLLRKRMQIRNNMEAEWSREQTRLTITLISIVFFFIICIMPSAFSDLHVAYALFGSGKTKNEFIMSHFYRMLQKTANLLVFCQLSFNFVLYSLFNDKFLTVFKHMLKRWVEAVRRRVSKAPGRNMFQLVRQDTALNGEKNKVVITRSSTNSCMLSKDSTQLKTLQPETSS</sequence>
<accession>A0ABD0LHR2</accession>
<keyword evidence="2 5" id="KW-0812">Transmembrane</keyword>
<gene>
    <name evidence="7" type="ORF">BaRGS_00009834</name>
</gene>